<name>A0A3M6U4Q8_POCDA</name>
<protein>
    <submittedName>
        <fullName evidence="1">Uncharacterized protein</fullName>
    </submittedName>
</protein>
<dbReference type="Proteomes" id="UP000275408">
    <property type="component" value="Unassembled WGS sequence"/>
</dbReference>
<organism evidence="1 2">
    <name type="scientific">Pocillopora damicornis</name>
    <name type="common">Cauliflower coral</name>
    <name type="synonym">Millepora damicornis</name>
    <dbReference type="NCBI Taxonomy" id="46731"/>
    <lineage>
        <taxon>Eukaryota</taxon>
        <taxon>Metazoa</taxon>
        <taxon>Cnidaria</taxon>
        <taxon>Anthozoa</taxon>
        <taxon>Hexacorallia</taxon>
        <taxon>Scleractinia</taxon>
        <taxon>Astrocoeniina</taxon>
        <taxon>Pocilloporidae</taxon>
        <taxon>Pocillopora</taxon>
    </lineage>
</organism>
<comment type="caution">
    <text evidence="1">The sequence shown here is derived from an EMBL/GenBank/DDBJ whole genome shotgun (WGS) entry which is preliminary data.</text>
</comment>
<sequence>MNGLDHQEVDFRSLSVIIPIS</sequence>
<evidence type="ECO:0000313" key="2">
    <source>
        <dbReference type="Proteomes" id="UP000275408"/>
    </source>
</evidence>
<accession>A0A3M6U4Q8</accession>
<evidence type="ECO:0000313" key="1">
    <source>
        <dbReference type="EMBL" id="RMX48458.1"/>
    </source>
</evidence>
<proteinExistence type="predicted"/>
<dbReference type="AlphaFoldDB" id="A0A3M6U4Q8"/>
<dbReference type="EMBL" id="RCHS01002274">
    <property type="protein sequence ID" value="RMX48458.1"/>
    <property type="molecule type" value="Genomic_DNA"/>
</dbReference>
<reference evidence="1 2" key="1">
    <citation type="journal article" date="2018" name="Sci. Rep.">
        <title>Comparative analysis of the Pocillopora damicornis genome highlights role of immune system in coral evolution.</title>
        <authorList>
            <person name="Cunning R."/>
            <person name="Bay R.A."/>
            <person name="Gillette P."/>
            <person name="Baker A.C."/>
            <person name="Traylor-Knowles N."/>
        </authorList>
    </citation>
    <scope>NUCLEOTIDE SEQUENCE [LARGE SCALE GENOMIC DNA]</scope>
    <source>
        <strain evidence="1">RSMAS</strain>
        <tissue evidence="1">Whole animal</tissue>
    </source>
</reference>
<gene>
    <name evidence="1" type="ORF">pdam_00015204</name>
</gene>
<keyword evidence="2" id="KW-1185">Reference proteome</keyword>